<feature type="transmembrane region" description="Helical" evidence="1">
    <location>
        <begin position="236"/>
        <end position="258"/>
    </location>
</feature>
<keyword evidence="1" id="KW-0472">Membrane</keyword>
<organism evidence="2 3">
    <name type="scientific">Pocillopora meandrina</name>
    <dbReference type="NCBI Taxonomy" id="46732"/>
    <lineage>
        <taxon>Eukaryota</taxon>
        <taxon>Metazoa</taxon>
        <taxon>Cnidaria</taxon>
        <taxon>Anthozoa</taxon>
        <taxon>Hexacorallia</taxon>
        <taxon>Scleractinia</taxon>
        <taxon>Astrocoeniina</taxon>
        <taxon>Pocilloporidae</taxon>
        <taxon>Pocillopora</taxon>
    </lineage>
</organism>
<sequence>MGWIFMIFLALLQLAAVAFNLRMLLSCFKDRTKYPFLQRGRMFFICQWICQVTVLVADAVESWKGFGSQLKESCNIFRVLSLSMMFFQAYNLMAIVMILSESQVKRKNREFSTKLKISAVLVLGLIGSATISWYNCFSPQNLSRMFLKAIFFASAIFVILIVSAAARNISIEDTPTDETQPEASVWKIFPKKRYLFLVTLLIMCLIIILNWEPRSESSRNSYKPEDFEEVIVLKEVTYSVVETFFVGIVLPVILTNLIDSNYEEKDEIKTILI</sequence>
<gene>
    <name evidence="2" type="ORF">PMEA_00013438</name>
</gene>
<protein>
    <submittedName>
        <fullName evidence="2">Uncharacterized protein</fullName>
    </submittedName>
</protein>
<evidence type="ECO:0000313" key="3">
    <source>
        <dbReference type="Proteomes" id="UP001159428"/>
    </source>
</evidence>
<dbReference type="AlphaFoldDB" id="A0AAU9WWL1"/>
<feature type="transmembrane region" description="Helical" evidence="1">
    <location>
        <begin position="115"/>
        <end position="134"/>
    </location>
</feature>
<comment type="caution">
    <text evidence="2">The sequence shown here is derived from an EMBL/GenBank/DDBJ whole genome shotgun (WGS) entry which is preliminary data.</text>
</comment>
<name>A0AAU9WWL1_9CNID</name>
<keyword evidence="1" id="KW-1133">Transmembrane helix</keyword>
<evidence type="ECO:0000313" key="2">
    <source>
        <dbReference type="EMBL" id="CAH3128356.1"/>
    </source>
</evidence>
<feature type="transmembrane region" description="Helical" evidence="1">
    <location>
        <begin position="40"/>
        <end position="57"/>
    </location>
</feature>
<feature type="transmembrane region" description="Helical" evidence="1">
    <location>
        <begin position="194"/>
        <end position="211"/>
    </location>
</feature>
<keyword evidence="1" id="KW-0812">Transmembrane</keyword>
<accession>A0AAU9WWL1</accession>
<dbReference type="Proteomes" id="UP001159428">
    <property type="component" value="Unassembled WGS sequence"/>
</dbReference>
<feature type="transmembrane region" description="Helical" evidence="1">
    <location>
        <begin position="6"/>
        <end position="28"/>
    </location>
</feature>
<reference evidence="2 3" key="1">
    <citation type="submission" date="2022-05" db="EMBL/GenBank/DDBJ databases">
        <authorList>
            <consortium name="Genoscope - CEA"/>
            <person name="William W."/>
        </authorList>
    </citation>
    <scope>NUCLEOTIDE SEQUENCE [LARGE SCALE GENOMIC DNA]</scope>
</reference>
<proteinExistence type="predicted"/>
<keyword evidence="3" id="KW-1185">Reference proteome</keyword>
<evidence type="ECO:0000256" key="1">
    <source>
        <dbReference type="SAM" id="Phobius"/>
    </source>
</evidence>
<dbReference type="EMBL" id="CALNXJ010000023">
    <property type="protein sequence ID" value="CAH3128356.1"/>
    <property type="molecule type" value="Genomic_DNA"/>
</dbReference>
<feature type="transmembrane region" description="Helical" evidence="1">
    <location>
        <begin position="77"/>
        <end position="99"/>
    </location>
</feature>
<feature type="transmembrane region" description="Helical" evidence="1">
    <location>
        <begin position="146"/>
        <end position="166"/>
    </location>
</feature>